<dbReference type="GeneTree" id="ENSGT00530000063764"/>
<proteinExistence type="predicted"/>
<accession>A0A6I8RED4</accession>
<accession>A0A6I8PY38</accession>
<name>A0A6I8RED4_XENTR</name>
<dbReference type="Pfam" id="PF18696">
    <property type="entry name" value="SMP_C2CD2L"/>
    <property type="match status" value="1"/>
</dbReference>
<keyword evidence="2" id="KW-0472">Membrane</keyword>
<evidence type="ECO:0000313" key="7">
    <source>
        <dbReference type="Xenbase" id="XB-GENE-6450023"/>
    </source>
</evidence>
<keyword evidence="2" id="KW-0812">Transmembrane</keyword>
<dbReference type="Pfam" id="PF00168">
    <property type="entry name" value="C2"/>
    <property type="match status" value="1"/>
</dbReference>
<dbReference type="OrthoDB" id="9976063at2759"/>
<feature type="domain" description="C2" evidence="3">
    <location>
        <begin position="224"/>
        <end position="345"/>
    </location>
</feature>
<dbReference type="InterPro" id="IPR039934">
    <property type="entry name" value="C2CD2/C2CD2L"/>
</dbReference>
<keyword evidence="2" id="KW-1133">Transmembrane helix</keyword>
<dbReference type="AGR" id="Xenbase:XB-GENE-6450023"/>
<evidence type="ECO:0000256" key="2">
    <source>
        <dbReference type="SAM" id="Phobius"/>
    </source>
</evidence>
<dbReference type="GeneID" id="100494938"/>
<protein>
    <submittedName>
        <fullName evidence="4">C2 calcium-dependent domain containing 2</fullName>
    </submittedName>
    <submittedName>
        <fullName evidence="6">C2 domain-containing protein 2</fullName>
    </submittedName>
</protein>
<dbReference type="InterPro" id="IPR000008">
    <property type="entry name" value="C2_dom"/>
</dbReference>
<feature type="region of interest" description="Disordered" evidence="1">
    <location>
        <begin position="620"/>
        <end position="676"/>
    </location>
</feature>
<dbReference type="Bgee" id="ENSXETG00000030142">
    <property type="expression patterns" value="Expressed in neurula embryo and 13 other cell types or tissues"/>
</dbReference>
<dbReference type="PROSITE" id="PS50004">
    <property type="entry name" value="C2"/>
    <property type="match status" value="1"/>
</dbReference>
<dbReference type="Gene3D" id="2.60.40.150">
    <property type="entry name" value="C2 domain"/>
    <property type="match status" value="1"/>
</dbReference>
<reference evidence="6" key="3">
    <citation type="submission" date="2025-04" db="UniProtKB">
        <authorList>
            <consortium name="RefSeq"/>
        </authorList>
    </citation>
    <scope>IDENTIFICATION</scope>
    <source>
        <strain evidence="6">Nigerian</strain>
        <tissue evidence="6">Liver and blood</tissue>
    </source>
</reference>
<reference evidence="4" key="1">
    <citation type="journal article" date="2010" name="Science">
        <title>The genome of the Western clawed frog Xenopus tropicalis.</title>
        <authorList>
            <person name="Hellsten U."/>
            <person name="Harland R.M."/>
            <person name="Gilchrist M.J."/>
            <person name="Hendrix D."/>
            <person name="Jurka J."/>
            <person name="Kapitonov V."/>
            <person name="Ovcharenko I."/>
            <person name="Putnam N.H."/>
            <person name="Shu S."/>
            <person name="Taher L."/>
            <person name="Blitz I.L."/>
            <person name="Blumberg B."/>
            <person name="Dichmann D.S."/>
            <person name="Dubchak I."/>
            <person name="Amaya E."/>
            <person name="Detter J.C."/>
            <person name="Fletcher R."/>
            <person name="Gerhard D.S."/>
            <person name="Goodstein D."/>
            <person name="Graves T."/>
            <person name="Grigoriev I.V."/>
            <person name="Grimwood J."/>
            <person name="Kawashima T."/>
            <person name="Lindquist E."/>
            <person name="Lucas S.M."/>
            <person name="Mead P.E."/>
            <person name="Mitros T."/>
            <person name="Ogino H."/>
            <person name="Ohta Y."/>
            <person name="Poliakov A.V."/>
            <person name="Pollet N."/>
            <person name="Robert J."/>
            <person name="Salamov A."/>
            <person name="Sater A.K."/>
            <person name="Schmutz J."/>
            <person name="Terry A."/>
            <person name="Vize P.D."/>
            <person name="Warren W.C."/>
            <person name="Wells D."/>
            <person name="Wills A."/>
            <person name="Wilson R.K."/>
            <person name="Zimmerman L.B."/>
            <person name="Zorn A.M."/>
            <person name="Grainger R."/>
            <person name="Grammer T."/>
            <person name="Khokha M.K."/>
            <person name="Richardson P.M."/>
            <person name="Rokhsar D.S."/>
        </authorList>
    </citation>
    <scope>NUCLEOTIDE SEQUENCE [LARGE SCALE GENOMIC DNA]</scope>
    <source>
        <strain evidence="4">Nigerian</strain>
    </source>
</reference>
<reference evidence="4" key="2">
    <citation type="submission" date="2020-05" db="UniProtKB">
        <authorList>
            <consortium name="Ensembl"/>
        </authorList>
    </citation>
    <scope>IDENTIFICATION</scope>
</reference>
<dbReference type="InterPro" id="IPR035892">
    <property type="entry name" value="C2_domain_sf"/>
</dbReference>
<dbReference type="RefSeq" id="XP_002941335.2">
    <property type="nucleotide sequence ID" value="XM_002941289.4"/>
</dbReference>
<dbReference type="SUPFAM" id="SSF49562">
    <property type="entry name" value="C2 domain (Calcium/lipid-binding domain, CaLB)"/>
    <property type="match status" value="1"/>
</dbReference>
<dbReference type="PANTHER" id="PTHR21119:SF7">
    <property type="entry name" value="C2 DOMAIN-CONTAINING PROTEIN 2"/>
    <property type="match status" value="1"/>
</dbReference>
<evidence type="ECO:0000313" key="5">
    <source>
        <dbReference type="Proteomes" id="UP000008143"/>
    </source>
</evidence>
<evidence type="ECO:0000259" key="3">
    <source>
        <dbReference type="PROSITE" id="PS50004"/>
    </source>
</evidence>
<keyword evidence="5" id="KW-1185">Reference proteome</keyword>
<dbReference type="Xenbase" id="XB-GENE-6450023">
    <property type="gene designation" value="c2cd2"/>
</dbReference>
<sequence>MSWLGEAQWFILVSLFVAALVTLGVYLFQYVLGGIWRRRWRSPSDAQSEADSLLCWILSLSSWRSQWLKAWIDALNAEAGKRGGTLRLSFEDANGQHPLELSVKEVTSVVKSDKEKVVSCNVIGDSIQFTVRVTRTVPANSGCQVYSVRVTPLQLNLELHMKEENSGNIQVLWTMGNFANLNLQVQPRSKIETPGASAVLETLEDILKNLMTLVQPSVDLSTRPTGNIHGASSQLMCPPKPPRVHDLKLQLKGLQATLSGDDLSGISSTACTVQINDPIQKVTTAATNTTSPSWEEEFIFELSAKSRELQLQIVEAGKSPEGAPLASANVPLDLFHKQPTGRQSFPLRSVSGKAVCGSVSAQFLYIEPSEGKSWTIPTPVAAKKVEKDRTVMPCGTVVTTVTSVISKPRLDGKSPTQSNDSPAKTPPKIKVIGRDFSVQAMPSESTVVSKALSSSDTELLFLNGSDPVAEAAIRQLRESSKQSFKSPRKKSTIIISGISKTAVSQDEEASLMFNYAEAMDNSVMNSPHSVYESATPTSAADIDQLEVSVPTLPSPVSEDGLLGTWEQGSELEEWNINGLEDPDCEGVSISNLSVSETGSMKKSKGGFLKKGAKLFFRRRHQQKEPGMSQSQNDLVYLETPRSGEHPKKGATLSRLLHRKRLKNKDKSPTPGTPTGN</sequence>
<dbReference type="InterPro" id="IPR040885">
    <property type="entry name" value="SMP_C2CD2L"/>
</dbReference>
<dbReference type="Proteomes" id="UP000008143">
    <property type="component" value="Chromosome 2"/>
</dbReference>
<dbReference type="Ensembl" id="ENSXETT00000065802">
    <property type="protein sequence ID" value="ENSXETP00000060906"/>
    <property type="gene ID" value="ENSXETG00000030142"/>
</dbReference>
<evidence type="ECO:0000256" key="1">
    <source>
        <dbReference type="SAM" id="MobiDB-lite"/>
    </source>
</evidence>
<evidence type="ECO:0000313" key="6">
    <source>
        <dbReference type="RefSeq" id="XP_002941335.2"/>
    </source>
</evidence>
<evidence type="ECO:0000313" key="4">
    <source>
        <dbReference type="Ensembl" id="ENSXETP00000079549"/>
    </source>
</evidence>
<dbReference type="OMA" id="QEKVVTC"/>
<dbReference type="PANTHER" id="PTHR21119">
    <property type="entry name" value="C2 DOMAIN-CONTAINING PROTEIN"/>
    <property type="match status" value="1"/>
</dbReference>
<feature type="transmembrane region" description="Helical" evidence="2">
    <location>
        <begin position="12"/>
        <end position="32"/>
    </location>
</feature>
<gene>
    <name evidence="4 6 7" type="primary">c2cd2</name>
</gene>
<dbReference type="CDD" id="cd21682">
    <property type="entry name" value="SMP_C2CD2"/>
    <property type="match status" value="1"/>
</dbReference>
<dbReference type="CTD" id="25966"/>
<dbReference type="Ensembl" id="ENSXETT00000083191">
    <property type="protein sequence ID" value="ENSXETP00000079549"/>
    <property type="gene ID" value="ENSXETG00000030142"/>
</dbReference>
<dbReference type="AlphaFoldDB" id="A0A6I8RED4"/>
<dbReference type="KEGG" id="xtr:100494938"/>
<organism evidence="4">
    <name type="scientific">Xenopus tropicalis</name>
    <name type="common">Western clawed frog</name>
    <name type="synonym">Silurana tropicalis</name>
    <dbReference type="NCBI Taxonomy" id="8364"/>
    <lineage>
        <taxon>Eukaryota</taxon>
        <taxon>Metazoa</taxon>
        <taxon>Chordata</taxon>
        <taxon>Craniata</taxon>
        <taxon>Vertebrata</taxon>
        <taxon>Euteleostomi</taxon>
        <taxon>Amphibia</taxon>
        <taxon>Batrachia</taxon>
        <taxon>Anura</taxon>
        <taxon>Pipoidea</taxon>
        <taxon>Pipidae</taxon>
        <taxon>Xenopodinae</taxon>
        <taxon>Xenopus</taxon>
        <taxon>Silurana</taxon>
    </lineage>
</organism>
<feature type="region of interest" description="Disordered" evidence="1">
    <location>
        <begin position="408"/>
        <end position="428"/>
    </location>
</feature>